<dbReference type="OrthoDB" id="7658992at2"/>
<evidence type="ECO:0000313" key="2">
    <source>
        <dbReference type="EMBL" id="PTN04003.1"/>
    </source>
</evidence>
<keyword evidence="3" id="KW-1185">Reference proteome</keyword>
<organism evidence="2 3">
    <name type="scientific">Rhodovulum imhoffii</name>
    <dbReference type="NCBI Taxonomy" id="365340"/>
    <lineage>
        <taxon>Bacteria</taxon>
        <taxon>Pseudomonadati</taxon>
        <taxon>Pseudomonadota</taxon>
        <taxon>Alphaproteobacteria</taxon>
        <taxon>Rhodobacterales</taxon>
        <taxon>Paracoccaceae</taxon>
        <taxon>Rhodovulum</taxon>
    </lineage>
</organism>
<dbReference type="RefSeq" id="WP_107890600.1">
    <property type="nucleotide sequence ID" value="NZ_NHSI01000066.1"/>
</dbReference>
<evidence type="ECO:0008006" key="4">
    <source>
        <dbReference type="Google" id="ProtNLM"/>
    </source>
</evidence>
<protein>
    <recommendedName>
        <fullName evidence="4">DUF5333 domain-containing protein</fullName>
    </recommendedName>
</protein>
<evidence type="ECO:0000256" key="1">
    <source>
        <dbReference type="SAM" id="SignalP"/>
    </source>
</evidence>
<comment type="caution">
    <text evidence="2">The sequence shown here is derived from an EMBL/GenBank/DDBJ whole genome shotgun (WGS) entry which is preliminary data.</text>
</comment>
<name>A0A2T5BWI3_9RHOB</name>
<dbReference type="InterPro" id="IPR020349">
    <property type="entry name" value="Uncharacterised_14.7kDa"/>
</dbReference>
<feature type="chain" id="PRO_5015431195" description="DUF5333 domain-containing protein" evidence="1">
    <location>
        <begin position="24"/>
        <end position="138"/>
    </location>
</feature>
<evidence type="ECO:0000313" key="3">
    <source>
        <dbReference type="Proteomes" id="UP000243859"/>
    </source>
</evidence>
<sequence>MVRGRHIFAALILALAGGGVAHAEDLPPLRENRHINGSLLSAAIGDEIRKHCPTISPRLFLAMKKAWELEQYARKLGYSDAQIEAFLESERERDRMRALRDKYLRANGVIKGDAESYCRLGRAEIAKGTLTGILLREN</sequence>
<gene>
    <name evidence="2" type="ORF">C8N32_101200</name>
</gene>
<dbReference type="EMBL" id="QAAA01000001">
    <property type="protein sequence ID" value="PTN04003.1"/>
    <property type="molecule type" value="Genomic_DNA"/>
</dbReference>
<dbReference type="Pfam" id="PF17267">
    <property type="entry name" value="DUF5333"/>
    <property type="match status" value="1"/>
</dbReference>
<dbReference type="AlphaFoldDB" id="A0A2T5BWI3"/>
<proteinExistence type="predicted"/>
<reference evidence="2 3" key="1">
    <citation type="submission" date="2018-04" db="EMBL/GenBank/DDBJ databases">
        <title>Genomic Encyclopedia of Archaeal and Bacterial Type Strains, Phase II (KMG-II): from individual species to whole genera.</title>
        <authorList>
            <person name="Goeker M."/>
        </authorList>
    </citation>
    <scope>NUCLEOTIDE SEQUENCE [LARGE SCALE GENOMIC DNA]</scope>
    <source>
        <strain evidence="2 3">DSM 18064</strain>
    </source>
</reference>
<feature type="signal peptide" evidence="1">
    <location>
        <begin position="1"/>
        <end position="23"/>
    </location>
</feature>
<keyword evidence="1" id="KW-0732">Signal</keyword>
<dbReference type="Proteomes" id="UP000243859">
    <property type="component" value="Unassembled WGS sequence"/>
</dbReference>
<accession>A0A2T5BWI3</accession>